<feature type="transmembrane region" description="Helical" evidence="5">
    <location>
        <begin position="100"/>
        <end position="118"/>
    </location>
</feature>
<dbReference type="CDD" id="cd07042">
    <property type="entry name" value="STAS_SulP_like_sulfate_transporter"/>
    <property type="match status" value="1"/>
</dbReference>
<dbReference type="InterPro" id="IPR001902">
    <property type="entry name" value="SLC26A/SulP_fam"/>
</dbReference>
<comment type="subcellular location">
    <subcellularLocation>
        <location evidence="1">Membrane</location>
        <topology evidence="1">Multi-pass membrane protein</topology>
    </subcellularLocation>
</comment>
<feature type="transmembrane region" description="Helical" evidence="5">
    <location>
        <begin position="380"/>
        <end position="408"/>
    </location>
</feature>
<reference evidence="7 8" key="1">
    <citation type="submission" date="2023-07" db="EMBL/GenBank/DDBJ databases">
        <title>Closed genoem sequence of Methanosarcinaceae archaeon Ac7.</title>
        <authorList>
            <person name="Poehlein A."/>
            <person name="Protasov E."/>
            <person name="Platt K."/>
            <person name="Reeh H."/>
            <person name="Daniel R."/>
            <person name="Brune A."/>
        </authorList>
    </citation>
    <scope>NUCLEOTIDE SEQUENCE [LARGE SCALE GENOMIC DNA]</scope>
    <source>
        <strain evidence="7 8">Ac7</strain>
    </source>
</reference>
<dbReference type="SUPFAM" id="SSF52091">
    <property type="entry name" value="SpoIIaa-like"/>
    <property type="match status" value="1"/>
</dbReference>
<evidence type="ECO:0000313" key="8">
    <source>
        <dbReference type="Proteomes" id="UP001303587"/>
    </source>
</evidence>
<accession>A0AA96V3Y2</accession>
<dbReference type="RefSeq" id="WP_338102474.1">
    <property type="nucleotide sequence ID" value="NZ_CP131060.1"/>
</dbReference>
<evidence type="ECO:0000259" key="6">
    <source>
        <dbReference type="PROSITE" id="PS50801"/>
    </source>
</evidence>
<dbReference type="Pfam" id="PF00916">
    <property type="entry name" value="Sulfate_transp"/>
    <property type="match status" value="1"/>
</dbReference>
<dbReference type="PROSITE" id="PS50801">
    <property type="entry name" value="STAS"/>
    <property type="match status" value="1"/>
</dbReference>
<dbReference type="Gene3D" id="3.30.750.24">
    <property type="entry name" value="STAS domain"/>
    <property type="match status" value="1"/>
</dbReference>
<organism evidence="7 8">
    <name type="scientific">Methanolapillus millepedarum</name>
    <dbReference type="NCBI Taxonomy" id="3028296"/>
    <lineage>
        <taxon>Archaea</taxon>
        <taxon>Methanobacteriati</taxon>
        <taxon>Methanobacteriota</taxon>
        <taxon>Stenosarchaea group</taxon>
        <taxon>Methanomicrobia</taxon>
        <taxon>Methanosarcinales</taxon>
        <taxon>Methanosarcinaceae</taxon>
        <taxon>Methanolapillus</taxon>
    </lineage>
</organism>
<name>A0AA96V3Y2_9EURY</name>
<dbReference type="PANTHER" id="PTHR11814">
    <property type="entry name" value="SULFATE TRANSPORTER"/>
    <property type="match status" value="1"/>
</dbReference>
<dbReference type="Pfam" id="PF01740">
    <property type="entry name" value="STAS"/>
    <property type="match status" value="1"/>
</dbReference>
<gene>
    <name evidence="7" type="ORF">MsAc7_17150</name>
</gene>
<dbReference type="InterPro" id="IPR011547">
    <property type="entry name" value="SLC26A/SulP_dom"/>
</dbReference>
<keyword evidence="8" id="KW-1185">Reference proteome</keyword>
<feature type="transmembrane region" description="Helical" evidence="5">
    <location>
        <begin position="324"/>
        <end position="345"/>
    </location>
</feature>
<sequence length="551" mass="58405">MFNHIFITLKGYKKSYLKNDLIAGIVVAALTIPVAMGYAQIAGLPAIYGLYAAILPMIGYAFLATSKQLVMGPDSAASAITGSVVVSLGIALGSDDVLSIAPVLTFFAAVFLLLFAVLKAGRFASYISTPVVSGFLSGISLSVILRQIPKAMGVAIPDGSVFSQLWGILSEIPVLNIYALLLAVGTVLIVFFGKKFLPKLPMALVVLILGTVVTYVFGLDQLGVSIVGEIPKGLPSLMIPDLLSFPNLPMGILSGLIIAVVVFSDSIMTAKSFALKNRYDIDENRELFAFSAANFLSAFSGASPVSASTSCTASNDQYHGNTQAVSLVAAGVIAVVVAVFSGLLYYMPQPVLAGIIIAAVAGVVDVRLAKSLFKESRSEFWIWVISLGGVLFVGVLFGVLVGVILSFVDVIRGITAPTEAYLGKIEGKKGVYDLKSHKDAKPIDGIVIYRFSARLFFGNIDLFSKGIEKALTPKPKAVIVDASGINNIDVTASDSLEVLIKSLQEDGIEFYFAHIRSDVEQDLRNNDLGSLIDSGHTTKTIEEALLAIEAD</sequence>
<dbReference type="GO" id="GO:0016020">
    <property type="term" value="C:membrane"/>
    <property type="evidence" value="ECO:0007669"/>
    <property type="project" value="UniProtKB-SubCell"/>
</dbReference>
<dbReference type="AlphaFoldDB" id="A0AA96V3Y2"/>
<feature type="transmembrane region" description="Helical" evidence="5">
    <location>
        <begin position="21"/>
        <end position="41"/>
    </location>
</feature>
<feature type="transmembrane region" description="Helical" evidence="5">
    <location>
        <begin position="351"/>
        <end position="368"/>
    </location>
</feature>
<feature type="transmembrane region" description="Helical" evidence="5">
    <location>
        <begin position="47"/>
        <end position="64"/>
    </location>
</feature>
<protein>
    <submittedName>
        <fullName evidence="7">Sulfate transporter</fullName>
    </submittedName>
</protein>
<dbReference type="GO" id="GO:0055085">
    <property type="term" value="P:transmembrane transport"/>
    <property type="evidence" value="ECO:0007669"/>
    <property type="project" value="InterPro"/>
</dbReference>
<feature type="transmembrane region" description="Helical" evidence="5">
    <location>
        <begin position="248"/>
        <end position="268"/>
    </location>
</feature>
<evidence type="ECO:0000313" key="7">
    <source>
        <dbReference type="EMBL" id="WNY26142.1"/>
    </source>
</evidence>
<proteinExistence type="predicted"/>
<dbReference type="InterPro" id="IPR002645">
    <property type="entry name" value="STAS_dom"/>
</dbReference>
<evidence type="ECO:0000256" key="4">
    <source>
        <dbReference type="ARBA" id="ARBA00023136"/>
    </source>
</evidence>
<feature type="transmembrane region" description="Helical" evidence="5">
    <location>
        <begin position="204"/>
        <end position="228"/>
    </location>
</feature>
<feature type="domain" description="STAS" evidence="6">
    <location>
        <begin position="436"/>
        <end position="548"/>
    </location>
</feature>
<feature type="transmembrane region" description="Helical" evidence="5">
    <location>
        <begin position="125"/>
        <end position="145"/>
    </location>
</feature>
<dbReference type="EMBL" id="CP131060">
    <property type="protein sequence ID" value="WNY26142.1"/>
    <property type="molecule type" value="Genomic_DNA"/>
</dbReference>
<dbReference type="GeneID" id="89230811"/>
<keyword evidence="4 5" id="KW-0472">Membrane</keyword>
<evidence type="ECO:0000256" key="3">
    <source>
        <dbReference type="ARBA" id="ARBA00022989"/>
    </source>
</evidence>
<evidence type="ECO:0000256" key="5">
    <source>
        <dbReference type="SAM" id="Phobius"/>
    </source>
</evidence>
<keyword evidence="3 5" id="KW-1133">Transmembrane helix</keyword>
<feature type="transmembrane region" description="Helical" evidence="5">
    <location>
        <begin position="165"/>
        <end position="192"/>
    </location>
</feature>
<evidence type="ECO:0000256" key="1">
    <source>
        <dbReference type="ARBA" id="ARBA00004141"/>
    </source>
</evidence>
<keyword evidence="2 5" id="KW-0812">Transmembrane</keyword>
<dbReference type="InterPro" id="IPR036513">
    <property type="entry name" value="STAS_dom_sf"/>
</dbReference>
<feature type="transmembrane region" description="Helical" evidence="5">
    <location>
        <begin position="76"/>
        <end position="94"/>
    </location>
</feature>
<dbReference type="Proteomes" id="UP001303587">
    <property type="component" value="Chromosome"/>
</dbReference>
<evidence type="ECO:0000256" key="2">
    <source>
        <dbReference type="ARBA" id="ARBA00022692"/>
    </source>
</evidence>